<name>A0A1G1XVM4_9BACT</name>
<dbReference type="InterPro" id="IPR002934">
    <property type="entry name" value="Polymerase_NTP_transf_dom"/>
</dbReference>
<dbReference type="GO" id="GO:0046872">
    <property type="term" value="F:metal ion binding"/>
    <property type="evidence" value="ECO:0007669"/>
    <property type="project" value="UniProtKB-KW"/>
</dbReference>
<evidence type="ECO:0000259" key="10">
    <source>
        <dbReference type="Pfam" id="PF01909"/>
    </source>
</evidence>
<dbReference type="Proteomes" id="UP000176241">
    <property type="component" value="Unassembled WGS sequence"/>
</dbReference>
<dbReference type="CDD" id="cd05403">
    <property type="entry name" value="NT_KNTase_like"/>
    <property type="match status" value="1"/>
</dbReference>
<gene>
    <name evidence="11" type="ORF">A2731_03085</name>
</gene>
<evidence type="ECO:0000256" key="4">
    <source>
        <dbReference type="ARBA" id="ARBA00022695"/>
    </source>
</evidence>
<evidence type="ECO:0000256" key="3">
    <source>
        <dbReference type="ARBA" id="ARBA00022679"/>
    </source>
</evidence>
<dbReference type="Pfam" id="PF01909">
    <property type="entry name" value="NTP_transf_2"/>
    <property type="match status" value="1"/>
</dbReference>
<dbReference type="GO" id="GO:0016779">
    <property type="term" value="F:nucleotidyltransferase activity"/>
    <property type="evidence" value="ECO:0007669"/>
    <property type="project" value="UniProtKB-KW"/>
</dbReference>
<dbReference type="PANTHER" id="PTHR33571">
    <property type="entry name" value="SSL8005 PROTEIN"/>
    <property type="match status" value="1"/>
</dbReference>
<dbReference type="GO" id="GO:0005524">
    <property type="term" value="F:ATP binding"/>
    <property type="evidence" value="ECO:0007669"/>
    <property type="project" value="UniProtKB-KW"/>
</dbReference>
<dbReference type="InterPro" id="IPR043519">
    <property type="entry name" value="NT_sf"/>
</dbReference>
<keyword evidence="3" id="KW-0808">Transferase</keyword>
<keyword evidence="6" id="KW-0547">Nucleotide-binding</keyword>
<dbReference type="AlphaFoldDB" id="A0A1G1XVM4"/>
<evidence type="ECO:0000313" key="11">
    <source>
        <dbReference type="EMBL" id="OGY44042.1"/>
    </source>
</evidence>
<proteinExistence type="inferred from homology"/>
<evidence type="ECO:0000256" key="7">
    <source>
        <dbReference type="ARBA" id="ARBA00022840"/>
    </source>
</evidence>
<evidence type="ECO:0000256" key="8">
    <source>
        <dbReference type="ARBA" id="ARBA00022842"/>
    </source>
</evidence>
<reference evidence="11 12" key="1">
    <citation type="journal article" date="2016" name="Nat. Commun.">
        <title>Thousands of microbial genomes shed light on interconnected biogeochemical processes in an aquifer system.</title>
        <authorList>
            <person name="Anantharaman K."/>
            <person name="Brown C.T."/>
            <person name="Hug L.A."/>
            <person name="Sharon I."/>
            <person name="Castelle C.J."/>
            <person name="Probst A.J."/>
            <person name="Thomas B.C."/>
            <person name="Singh A."/>
            <person name="Wilkins M.J."/>
            <person name="Karaoz U."/>
            <person name="Brodie E.L."/>
            <person name="Williams K.H."/>
            <person name="Hubbard S.S."/>
            <person name="Banfield J.F."/>
        </authorList>
    </citation>
    <scope>NUCLEOTIDE SEQUENCE [LARGE SCALE GENOMIC DNA]</scope>
</reference>
<keyword evidence="4" id="KW-0548">Nucleotidyltransferase</keyword>
<dbReference type="Gene3D" id="3.30.460.10">
    <property type="entry name" value="Beta Polymerase, domain 2"/>
    <property type="match status" value="1"/>
</dbReference>
<evidence type="ECO:0000256" key="6">
    <source>
        <dbReference type="ARBA" id="ARBA00022741"/>
    </source>
</evidence>
<protein>
    <recommendedName>
        <fullName evidence="10">Polymerase nucleotidyl transferase domain-containing protein</fullName>
    </recommendedName>
</protein>
<keyword evidence="2" id="KW-1277">Toxin-antitoxin system</keyword>
<evidence type="ECO:0000256" key="5">
    <source>
        <dbReference type="ARBA" id="ARBA00022723"/>
    </source>
</evidence>
<dbReference type="EMBL" id="MHIC01000037">
    <property type="protein sequence ID" value="OGY44042.1"/>
    <property type="molecule type" value="Genomic_DNA"/>
</dbReference>
<dbReference type="STRING" id="1797533.A2731_03085"/>
<keyword evidence="8" id="KW-0460">Magnesium</keyword>
<evidence type="ECO:0000256" key="2">
    <source>
        <dbReference type="ARBA" id="ARBA00022649"/>
    </source>
</evidence>
<accession>A0A1G1XVM4</accession>
<dbReference type="PANTHER" id="PTHR33571:SF14">
    <property type="entry name" value="PROTEIN ADENYLYLTRANSFERASE MJ0435-RELATED"/>
    <property type="match status" value="1"/>
</dbReference>
<sequence>MTSDIGQIKTKVYPVFKKYRVSKSAVFGSIARGEAKKNSDIDILVQLPADSSLLDLIALKIELEKKLGKNVDLLTYKSISPLLKATVLKDQIPLL</sequence>
<feature type="domain" description="Polymerase nucleotidyl transferase" evidence="10">
    <location>
        <begin position="18"/>
        <end position="90"/>
    </location>
</feature>
<comment type="caution">
    <text evidence="11">The sequence shown here is derived from an EMBL/GenBank/DDBJ whole genome shotgun (WGS) entry which is preliminary data.</text>
</comment>
<keyword evidence="5" id="KW-0479">Metal-binding</keyword>
<evidence type="ECO:0000313" key="12">
    <source>
        <dbReference type="Proteomes" id="UP000176241"/>
    </source>
</evidence>
<dbReference type="SUPFAM" id="SSF81301">
    <property type="entry name" value="Nucleotidyltransferase"/>
    <property type="match status" value="1"/>
</dbReference>
<evidence type="ECO:0000256" key="1">
    <source>
        <dbReference type="ARBA" id="ARBA00001946"/>
    </source>
</evidence>
<evidence type="ECO:0000256" key="9">
    <source>
        <dbReference type="ARBA" id="ARBA00038276"/>
    </source>
</evidence>
<keyword evidence="7" id="KW-0067">ATP-binding</keyword>
<dbReference type="InterPro" id="IPR052038">
    <property type="entry name" value="Type-VII_TA_antitoxin"/>
</dbReference>
<comment type="cofactor">
    <cofactor evidence="1">
        <name>Mg(2+)</name>
        <dbReference type="ChEBI" id="CHEBI:18420"/>
    </cofactor>
</comment>
<organism evidence="11 12">
    <name type="scientific">Candidatus Buchananbacteria bacterium RIFCSPHIGHO2_01_FULL_39_8</name>
    <dbReference type="NCBI Taxonomy" id="1797533"/>
    <lineage>
        <taxon>Bacteria</taxon>
        <taxon>Candidatus Buchananiibacteriota</taxon>
    </lineage>
</organism>
<comment type="similarity">
    <text evidence="9">Belongs to the MntA antitoxin family.</text>
</comment>